<keyword evidence="1" id="KW-0812">Transmembrane</keyword>
<organism evidence="4">
    <name type="scientific">uncultured Mycobacterium sp</name>
    <dbReference type="NCBI Taxonomy" id="171292"/>
    <lineage>
        <taxon>Bacteria</taxon>
        <taxon>Bacillati</taxon>
        <taxon>Actinomycetota</taxon>
        <taxon>Actinomycetes</taxon>
        <taxon>Mycobacteriales</taxon>
        <taxon>Mycobacteriaceae</taxon>
        <taxon>Mycobacterium</taxon>
        <taxon>environmental samples</taxon>
    </lineage>
</organism>
<keyword evidence="1" id="KW-0472">Membrane</keyword>
<proteinExistence type="predicted"/>
<name>A0A1Y5NYA5_9MYCO</name>
<dbReference type="InterPro" id="IPR003399">
    <property type="entry name" value="Mce/MlaD"/>
</dbReference>
<feature type="transmembrane region" description="Helical" evidence="1">
    <location>
        <begin position="15"/>
        <end position="35"/>
    </location>
</feature>
<dbReference type="EMBL" id="FLQS01000003">
    <property type="protein sequence ID" value="SBS71376.1"/>
    <property type="molecule type" value="Genomic_DNA"/>
</dbReference>
<evidence type="ECO:0000259" key="2">
    <source>
        <dbReference type="Pfam" id="PF02470"/>
    </source>
</evidence>
<accession>A0A1Y5NYA5</accession>
<dbReference type="GO" id="GO:0005576">
    <property type="term" value="C:extracellular region"/>
    <property type="evidence" value="ECO:0007669"/>
    <property type="project" value="TreeGrafter"/>
</dbReference>
<dbReference type="InterPro" id="IPR052336">
    <property type="entry name" value="MlaD_Phospholipid_Transporter"/>
</dbReference>
<dbReference type="AlphaFoldDB" id="A0A1Y5NYA5"/>
<evidence type="ECO:0000256" key="1">
    <source>
        <dbReference type="SAM" id="Phobius"/>
    </source>
</evidence>
<dbReference type="Pfam" id="PF11887">
    <property type="entry name" value="Mce4_CUP1"/>
    <property type="match status" value="1"/>
</dbReference>
<dbReference type="Pfam" id="PF02470">
    <property type="entry name" value="MlaD"/>
    <property type="match status" value="1"/>
</dbReference>
<dbReference type="PANTHER" id="PTHR33371">
    <property type="entry name" value="INTERMEMBRANE PHOSPHOLIPID TRANSPORT SYSTEM BINDING PROTEIN MLAD-RELATED"/>
    <property type="match status" value="1"/>
</dbReference>
<protein>
    <submittedName>
        <fullName evidence="4">Virulence factor Mce family protein</fullName>
    </submittedName>
</protein>
<feature type="domain" description="Mammalian cell entry C-terminal" evidence="3">
    <location>
        <begin position="126"/>
        <end position="339"/>
    </location>
</feature>
<reference evidence="4" key="1">
    <citation type="submission" date="2016-03" db="EMBL/GenBank/DDBJ databases">
        <authorList>
            <person name="Ploux O."/>
        </authorList>
    </citation>
    <scope>NUCLEOTIDE SEQUENCE</scope>
    <source>
        <strain evidence="4">UC10</strain>
    </source>
</reference>
<dbReference type="InterPro" id="IPR005693">
    <property type="entry name" value="Mce"/>
</dbReference>
<dbReference type="InterPro" id="IPR024516">
    <property type="entry name" value="Mce_C"/>
</dbReference>
<dbReference type="GO" id="GO:0051701">
    <property type="term" value="P:biological process involved in interaction with host"/>
    <property type="evidence" value="ECO:0007669"/>
    <property type="project" value="TreeGrafter"/>
</dbReference>
<sequence length="401" mass="41946">MVAPGLTKRSLSRPLAGLVTVGTIAALVIGAAGLFNGSFTKSVGVTVLSPRAGLVMDPGAKVKMIGVEVGRVSSIDYLPDGQAAIHLALNPDTVHVIPDNVAVHVAATTVFGAKYVQLSAPAEPSSQSVQPNQVLESQRVTVEVNTVFQRLTEILAKVDPTKLNHTLGAIGAALRGRGEQLGPALSDLDEFLTEIEPSLPNVTRDLELSRPVLDTYADAAPDLLRSVENTTRIAQTVTEEQQQLDTLLMAAIGLADVGNDVLGANRQALTDVLHLLVPTTRLADRYHEALNCGIAGMLGFAHQPPLPLPGVLVSAGFTLGAERYRYPANLPKVAATGGPHCMGLPDVAPGSRPPLLVTDVGANPAQYGNQGILLNSDGLKQMLFGPIDGPPRNSFQLGQPG</sequence>
<evidence type="ECO:0000259" key="3">
    <source>
        <dbReference type="Pfam" id="PF11887"/>
    </source>
</evidence>
<evidence type="ECO:0000313" key="4">
    <source>
        <dbReference type="EMBL" id="SBS71376.1"/>
    </source>
</evidence>
<dbReference type="PANTHER" id="PTHR33371:SF19">
    <property type="entry name" value="MCE-FAMILY PROTEIN MCE4A"/>
    <property type="match status" value="1"/>
</dbReference>
<dbReference type="NCBIfam" id="TIGR00996">
    <property type="entry name" value="Mtu_fam_mce"/>
    <property type="match status" value="1"/>
</dbReference>
<feature type="domain" description="Mce/MlaD" evidence="2">
    <location>
        <begin position="44"/>
        <end position="120"/>
    </location>
</feature>
<keyword evidence="1" id="KW-1133">Transmembrane helix</keyword>
<gene>
    <name evidence="4" type="ORF">MHPYR_110042</name>
</gene>